<name>A0A9D4KCB1_DREPO</name>
<dbReference type="Proteomes" id="UP000828390">
    <property type="component" value="Unassembled WGS sequence"/>
</dbReference>
<reference evidence="1" key="1">
    <citation type="journal article" date="2019" name="bioRxiv">
        <title>The Genome of the Zebra Mussel, Dreissena polymorpha: A Resource for Invasive Species Research.</title>
        <authorList>
            <person name="McCartney M.A."/>
            <person name="Auch B."/>
            <person name="Kono T."/>
            <person name="Mallez S."/>
            <person name="Zhang Y."/>
            <person name="Obille A."/>
            <person name="Becker A."/>
            <person name="Abrahante J.E."/>
            <person name="Garbe J."/>
            <person name="Badalamenti J.P."/>
            <person name="Herman A."/>
            <person name="Mangelson H."/>
            <person name="Liachko I."/>
            <person name="Sullivan S."/>
            <person name="Sone E.D."/>
            <person name="Koren S."/>
            <person name="Silverstein K.A.T."/>
            <person name="Beckman K.B."/>
            <person name="Gohl D.M."/>
        </authorList>
    </citation>
    <scope>NUCLEOTIDE SEQUENCE</scope>
    <source>
        <strain evidence="1">Duluth1</strain>
        <tissue evidence="1">Whole animal</tissue>
    </source>
</reference>
<proteinExistence type="predicted"/>
<protein>
    <submittedName>
        <fullName evidence="1">Uncharacterized protein</fullName>
    </submittedName>
</protein>
<keyword evidence="2" id="KW-1185">Reference proteome</keyword>
<sequence>MTAAQSFPKTLGRVENQDVCISVCFEIRDITKLNIQRATLHDIKDGNAKQRN</sequence>
<reference evidence="1" key="2">
    <citation type="submission" date="2020-11" db="EMBL/GenBank/DDBJ databases">
        <authorList>
            <person name="McCartney M.A."/>
            <person name="Auch B."/>
            <person name="Kono T."/>
            <person name="Mallez S."/>
            <person name="Becker A."/>
            <person name="Gohl D.M."/>
            <person name="Silverstein K.A.T."/>
            <person name="Koren S."/>
            <person name="Bechman K.B."/>
            <person name="Herman A."/>
            <person name="Abrahante J.E."/>
            <person name="Garbe J."/>
        </authorList>
    </citation>
    <scope>NUCLEOTIDE SEQUENCE</scope>
    <source>
        <strain evidence="1">Duluth1</strain>
        <tissue evidence="1">Whole animal</tissue>
    </source>
</reference>
<gene>
    <name evidence="1" type="ORF">DPMN_110595</name>
</gene>
<dbReference type="EMBL" id="JAIWYP010000004">
    <property type="protein sequence ID" value="KAH3837215.1"/>
    <property type="molecule type" value="Genomic_DNA"/>
</dbReference>
<evidence type="ECO:0000313" key="1">
    <source>
        <dbReference type="EMBL" id="KAH3837215.1"/>
    </source>
</evidence>
<dbReference type="AlphaFoldDB" id="A0A9D4KCB1"/>
<accession>A0A9D4KCB1</accession>
<organism evidence="1 2">
    <name type="scientific">Dreissena polymorpha</name>
    <name type="common">Zebra mussel</name>
    <name type="synonym">Mytilus polymorpha</name>
    <dbReference type="NCBI Taxonomy" id="45954"/>
    <lineage>
        <taxon>Eukaryota</taxon>
        <taxon>Metazoa</taxon>
        <taxon>Spiralia</taxon>
        <taxon>Lophotrochozoa</taxon>
        <taxon>Mollusca</taxon>
        <taxon>Bivalvia</taxon>
        <taxon>Autobranchia</taxon>
        <taxon>Heteroconchia</taxon>
        <taxon>Euheterodonta</taxon>
        <taxon>Imparidentia</taxon>
        <taxon>Neoheterodontei</taxon>
        <taxon>Myida</taxon>
        <taxon>Dreissenoidea</taxon>
        <taxon>Dreissenidae</taxon>
        <taxon>Dreissena</taxon>
    </lineage>
</organism>
<comment type="caution">
    <text evidence="1">The sequence shown here is derived from an EMBL/GenBank/DDBJ whole genome shotgun (WGS) entry which is preliminary data.</text>
</comment>
<evidence type="ECO:0000313" key="2">
    <source>
        <dbReference type="Proteomes" id="UP000828390"/>
    </source>
</evidence>